<keyword evidence="1" id="KW-1133">Transmembrane helix</keyword>
<comment type="caution">
    <text evidence="2">The sequence shown here is derived from an EMBL/GenBank/DDBJ whole genome shotgun (WGS) entry which is preliminary data.</text>
</comment>
<reference evidence="2" key="1">
    <citation type="submission" date="2021-01" db="EMBL/GenBank/DDBJ databases">
        <title>Whole genome shotgun sequence of Catellatospora methionotrophica NBRC 14553.</title>
        <authorList>
            <person name="Komaki H."/>
            <person name="Tamura T."/>
        </authorList>
    </citation>
    <scope>NUCLEOTIDE SEQUENCE</scope>
    <source>
        <strain evidence="2">NBRC 14553</strain>
    </source>
</reference>
<proteinExistence type="predicted"/>
<gene>
    <name evidence="2" type="ORF">Cme02nite_27570</name>
</gene>
<sequence length="396" mass="41646">MSDLKELLEGLSEQAPRYDVLARVHGRRLVRLRQRRVAGYSASVLAVVAIALTMLRLPLPGEYEPQTSPFGGHYDGRCVAERLDVPGNFAGSKVTAGDPSGRRLAGHAYRSDGRTHLITWDYGMATEIGPIGGNAEFTDIAESGVAVATATADTRTSWLHRDGANILLAGEDAEALAVNDTGTVAGQVAGRPAVWDDPKTEPRPLALPAGATGRVADISADGTVVGTIADNTGTHAYRWHPDGTGEELKLPEDIGADKVLEVRVGTVDGNWVVGSVRYTDGIQETTLLVRWNHVTGQKRWTIAPAQPDAFGGQGWSAGIAPPIDTPNGSHGGHAFLQDMGGQGDVLSDAEGAVTGLSTPEITVTALSRDGRALGGYQTVVRPTGGQTTAAVRWTCH</sequence>
<dbReference type="Proteomes" id="UP000660339">
    <property type="component" value="Unassembled WGS sequence"/>
</dbReference>
<dbReference type="RefSeq" id="WP_166377690.1">
    <property type="nucleotide sequence ID" value="NZ_BAAATT010000007.1"/>
</dbReference>
<accession>A0A8J3LH65</accession>
<feature type="transmembrane region" description="Helical" evidence="1">
    <location>
        <begin position="37"/>
        <end position="59"/>
    </location>
</feature>
<keyword evidence="1" id="KW-0472">Membrane</keyword>
<dbReference type="AlphaFoldDB" id="A0A8J3LH65"/>
<organism evidence="2 3">
    <name type="scientific">Catellatospora methionotrophica</name>
    <dbReference type="NCBI Taxonomy" id="121620"/>
    <lineage>
        <taxon>Bacteria</taxon>
        <taxon>Bacillati</taxon>
        <taxon>Actinomycetota</taxon>
        <taxon>Actinomycetes</taxon>
        <taxon>Micromonosporales</taxon>
        <taxon>Micromonosporaceae</taxon>
        <taxon>Catellatospora</taxon>
    </lineage>
</organism>
<dbReference type="SUPFAM" id="SSF82171">
    <property type="entry name" value="DPP6 N-terminal domain-like"/>
    <property type="match status" value="1"/>
</dbReference>
<evidence type="ECO:0000313" key="2">
    <source>
        <dbReference type="EMBL" id="GIG14425.1"/>
    </source>
</evidence>
<evidence type="ECO:0000313" key="3">
    <source>
        <dbReference type="Proteomes" id="UP000660339"/>
    </source>
</evidence>
<protein>
    <submittedName>
        <fullName evidence="2">Uncharacterized protein</fullName>
    </submittedName>
</protein>
<evidence type="ECO:0000256" key="1">
    <source>
        <dbReference type="SAM" id="Phobius"/>
    </source>
</evidence>
<keyword evidence="1" id="KW-0812">Transmembrane</keyword>
<name>A0A8J3LH65_9ACTN</name>
<keyword evidence="3" id="KW-1185">Reference proteome</keyword>
<dbReference type="EMBL" id="BONJ01000012">
    <property type="protein sequence ID" value="GIG14425.1"/>
    <property type="molecule type" value="Genomic_DNA"/>
</dbReference>